<dbReference type="AlphaFoldDB" id="A0A0U3PG25"/>
<dbReference type="SUPFAM" id="SSF53254">
    <property type="entry name" value="Phosphoglycerate mutase-like"/>
    <property type="match status" value="1"/>
</dbReference>
<dbReference type="EMBL" id="CP013068">
    <property type="protein sequence ID" value="ALV26572.1"/>
    <property type="molecule type" value="Genomic_DNA"/>
</dbReference>
<keyword evidence="2" id="KW-1185">Reference proteome</keyword>
<evidence type="ECO:0000313" key="1">
    <source>
        <dbReference type="EMBL" id="ALV26572.1"/>
    </source>
</evidence>
<dbReference type="InterPro" id="IPR029033">
    <property type="entry name" value="His_PPase_superfam"/>
</dbReference>
<evidence type="ECO:0000313" key="2">
    <source>
        <dbReference type="Proteomes" id="UP000064921"/>
    </source>
</evidence>
<proteinExistence type="predicted"/>
<organism evidence="1 2">
    <name type="scientific">Pannonibacter phragmitetus</name>
    <dbReference type="NCBI Taxonomy" id="121719"/>
    <lineage>
        <taxon>Bacteria</taxon>
        <taxon>Pseudomonadati</taxon>
        <taxon>Pseudomonadota</taxon>
        <taxon>Alphaproteobacteria</taxon>
        <taxon>Hyphomicrobiales</taxon>
        <taxon>Stappiaceae</taxon>
        <taxon>Pannonibacter</taxon>
    </lineage>
</organism>
<dbReference type="RefSeq" id="WP_058898279.1">
    <property type="nucleotide sequence ID" value="NZ_CP013068.1"/>
</dbReference>
<dbReference type="InterPro" id="IPR013078">
    <property type="entry name" value="His_Pase_superF_clade-1"/>
</dbReference>
<accession>A0A0U3PG25</accession>
<dbReference type="KEGG" id="pphr:APZ00_05335"/>
<dbReference type="STRING" id="121719.APZ00_05335"/>
<dbReference type="Proteomes" id="UP000064921">
    <property type="component" value="Chromosome"/>
</dbReference>
<name>A0A0U3PG25_9HYPH</name>
<protein>
    <submittedName>
        <fullName evidence="1">Phosphoglycerate mutase</fullName>
    </submittedName>
</protein>
<sequence length="196" mass="21227">MTESGRFCVYLTHPEVRIDPAVPVPEWGLSDSGRQRAERAAALPWAAGIRHVVSSGERKAIETAELFAAARGLSVTIVEASHENDRSATGFLPPAEFEDVANAFFAEPEVSVRGWERAIDAQTRIVAAVRSVLAATPETDPVLFCGHGAVGTLLKCHLLGQPISRIHDQRSGGNWYAFDPQDLDRRKASGLGWTAL</sequence>
<reference evidence="1 2" key="1">
    <citation type="submission" date="2015-10" db="EMBL/GenBank/DDBJ databases">
        <title>The world's first case of liver abscess caused by Pannonibacter phragmitetus.</title>
        <authorList>
            <person name="Ming D."/>
            <person name="Wang M."/>
            <person name="Zhou Y."/>
            <person name="Jiang T."/>
            <person name="Hu S."/>
        </authorList>
    </citation>
    <scope>NUCLEOTIDE SEQUENCE [LARGE SCALE GENOMIC DNA]</scope>
    <source>
        <strain evidence="1 2">31801</strain>
    </source>
</reference>
<dbReference type="Pfam" id="PF00300">
    <property type="entry name" value="His_Phos_1"/>
    <property type="match status" value="1"/>
</dbReference>
<dbReference type="eggNOG" id="COG0406">
    <property type="taxonomic scope" value="Bacteria"/>
</dbReference>
<gene>
    <name evidence="1" type="ORF">APZ00_05335</name>
</gene>
<dbReference type="Gene3D" id="3.40.50.1240">
    <property type="entry name" value="Phosphoglycerate mutase-like"/>
    <property type="match status" value="1"/>
</dbReference>